<accession>A0A7W3PLN0</accession>
<dbReference type="RefSeq" id="WP_259392929.1">
    <property type="nucleotide sequence ID" value="NZ_JAAOZB010000002.1"/>
</dbReference>
<organism evidence="1 2">
    <name type="scientific">Microbacterium halimionae</name>
    <dbReference type="NCBI Taxonomy" id="1526413"/>
    <lineage>
        <taxon>Bacteria</taxon>
        <taxon>Bacillati</taxon>
        <taxon>Actinomycetota</taxon>
        <taxon>Actinomycetes</taxon>
        <taxon>Micrococcales</taxon>
        <taxon>Microbacteriaceae</taxon>
        <taxon>Microbacterium</taxon>
    </lineage>
</organism>
<gene>
    <name evidence="1" type="ORF">FHX48_001249</name>
</gene>
<dbReference type="Proteomes" id="UP000526083">
    <property type="component" value="Unassembled WGS sequence"/>
</dbReference>
<dbReference type="AlphaFoldDB" id="A0A7W3PLN0"/>
<protein>
    <submittedName>
        <fullName evidence="1">Uncharacterized protein</fullName>
    </submittedName>
</protein>
<comment type="caution">
    <text evidence="1">The sequence shown here is derived from an EMBL/GenBank/DDBJ whole genome shotgun (WGS) entry which is preliminary data.</text>
</comment>
<sequence>MPDGRIERPELTYAIDIATGTIGATLLHPSAAKSVDIGAISHRP</sequence>
<evidence type="ECO:0000313" key="2">
    <source>
        <dbReference type="Proteomes" id="UP000526083"/>
    </source>
</evidence>
<name>A0A7W3PLN0_9MICO</name>
<evidence type="ECO:0000313" key="1">
    <source>
        <dbReference type="EMBL" id="MBA8816176.1"/>
    </source>
</evidence>
<keyword evidence="2" id="KW-1185">Reference proteome</keyword>
<proteinExistence type="predicted"/>
<reference evidence="1 2" key="1">
    <citation type="submission" date="2020-07" db="EMBL/GenBank/DDBJ databases">
        <title>Sequencing the genomes of 1000 actinobacteria strains.</title>
        <authorList>
            <person name="Klenk H.-P."/>
        </authorList>
    </citation>
    <scope>NUCLEOTIDE SEQUENCE [LARGE SCALE GENOMIC DNA]</scope>
    <source>
        <strain evidence="1 2">DSM 27576</strain>
    </source>
</reference>
<dbReference type="EMBL" id="JACGWY010000002">
    <property type="protein sequence ID" value="MBA8816176.1"/>
    <property type="molecule type" value="Genomic_DNA"/>
</dbReference>